<keyword evidence="1" id="KW-1133">Transmembrane helix</keyword>
<reference evidence="3" key="1">
    <citation type="journal article" date="2014" name="Int. J. Syst. Evol. Microbiol.">
        <title>Complete genome of a new Firmicutes species belonging to the dominant human colonic microbiota ('Ruminococcus bicirculans') reveals two chromosomes and a selective capacity to utilize plant glucans.</title>
        <authorList>
            <consortium name="NISC Comparative Sequencing Program"/>
            <person name="Wegmann U."/>
            <person name="Louis P."/>
            <person name="Goesmann A."/>
            <person name="Henrissat B."/>
            <person name="Duncan S.H."/>
            <person name="Flint H.J."/>
        </authorList>
    </citation>
    <scope>NUCLEOTIDE SEQUENCE</scope>
    <source>
        <strain evidence="3">NBRC 107715</strain>
    </source>
</reference>
<accession>A0A512J032</accession>
<dbReference type="Proteomes" id="UP000321960">
    <property type="component" value="Unassembled WGS sequence"/>
</dbReference>
<dbReference type="AlphaFoldDB" id="A0A512J032"/>
<evidence type="ECO:0000313" key="5">
    <source>
        <dbReference type="Proteomes" id="UP001156856"/>
    </source>
</evidence>
<feature type="transmembrane region" description="Helical" evidence="1">
    <location>
        <begin position="135"/>
        <end position="156"/>
    </location>
</feature>
<keyword evidence="1" id="KW-0812">Transmembrane</keyword>
<dbReference type="PANTHER" id="PTHR37314">
    <property type="entry name" value="SLR0142 PROTEIN"/>
    <property type="match status" value="1"/>
</dbReference>
<evidence type="ECO:0000313" key="3">
    <source>
        <dbReference type="EMBL" id="GLS64170.1"/>
    </source>
</evidence>
<reference evidence="5" key="2">
    <citation type="journal article" date="2019" name="Int. J. Syst. Evol. Microbiol.">
        <title>The Global Catalogue of Microorganisms (GCM) 10K type strain sequencing project: providing services to taxonomists for standard genome sequencing and annotation.</title>
        <authorList>
            <consortium name="The Broad Institute Genomics Platform"/>
            <consortium name="The Broad Institute Genome Sequencing Center for Infectious Disease"/>
            <person name="Wu L."/>
            <person name="Ma J."/>
        </authorList>
    </citation>
    <scope>NUCLEOTIDE SEQUENCE [LARGE SCALE GENOMIC DNA]</scope>
    <source>
        <strain evidence="5">NBRC 107715</strain>
    </source>
</reference>
<feature type="transmembrane region" description="Helical" evidence="1">
    <location>
        <begin position="194"/>
        <end position="212"/>
    </location>
</feature>
<evidence type="ECO:0000313" key="4">
    <source>
        <dbReference type="Proteomes" id="UP000321960"/>
    </source>
</evidence>
<keyword evidence="1" id="KW-0472">Membrane</keyword>
<feature type="transmembrane region" description="Helical" evidence="1">
    <location>
        <begin position="218"/>
        <end position="238"/>
    </location>
</feature>
<dbReference type="EMBL" id="BSPK01000034">
    <property type="protein sequence ID" value="GLS64170.1"/>
    <property type="molecule type" value="Genomic_DNA"/>
</dbReference>
<proteinExistence type="predicted"/>
<feature type="transmembrane region" description="Helical" evidence="1">
    <location>
        <begin position="70"/>
        <end position="90"/>
    </location>
</feature>
<evidence type="ECO:0000256" key="1">
    <source>
        <dbReference type="SAM" id="Phobius"/>
    </source>
</evidence>
<dbReference type="EMBL" id="BJZU01000020">
    <property type="protein sequence ID" value="GEP03324.1"/>
    <property type="molecule type" value="Genomic_DNA"/>
</dbReference>
<sequence>MSSQASAQPSAAAAPDQRAWRDLLAGTGLGFVAGFVDAAGFVALFGLFTSHVTGNFVLIGAELVATSSGVIAKLLALPAFVFSVAGTRLLTLALERRRASTLRWLLALEAVMLALFCAVGIALSPLHAADAPDAILVGMLGVAAMGVQNAIARLALAHLAATTVMTVNVTQAVIDAVDLLRLGRQGAGAARGRIGRMLPAILAFAVGAIAGAFGIAYYAFACLLLPILVLAILIPLVGRER</sequence>
<feature type="transmembrane region" description="Helical" evidence="1">
    <location>
        <begin position="23"/>
        <end position="50"/>
    </location>
</feature>
<feature type="transmembrane region" description="Helical" evidence="1">
    <location>
        <begin position="102"/>
        <end position="123"/>
    </location>
</feature>
<reference evidence="3" key="4">
    <citation type="submission" date="2023-01" db="EMBL/GenBank/DDBJ databases">
        <title>Draft genome sequence of Methylobacterium oxalidis strain NBRC 107715.</title>
        <authorList>
            <person name="Sun Q."/>
            <person name="Mori K."/>
        </authorList>
    </citation>
    <scope>NUCLEOTIDE SEQUENCE</scope>
    <source>
        <strain evidence="3">NBRC 107715</strain>
    </source>
</reference>
<evidence type="ECO:0000313" key="2">
    <source>
        <dbReference type="EMBL" id="GEP03324.1"/>
    </source>
</evidence>
<dbReference type="Proteomes" id="UP001156856">
    <property type="component" value="Unassembled WGS sequence"/>
</dbReference>
<dbReference type="Pfam" id="PF06912">
    <property type="entry name" value="DUF1275"/>
    <property type="match status" value="1"/>
</dbReference>
<keyword evidence="5" id="KW-1185">Reference proteome</keyword>
<reference evidence="2 4" key="3">
    <citation type="submission" date="2019-07" db="EMBL/GenBank/DDBJ databases">
        <title>Whole genome shotgun sequence of Methylobacterium oxalidis NBRC 107715.</title>
        <authorList>
            <person name="Hosoyama A."/>
            <person name="Uohara A."/>
            <person name="Ohji S."/>
            <person name="Ichikawa N."/>
        </authorList>
    </citation>
    <scope>NUCLEOTIDE SEQUENCE [LARGE SCALE GENOMIC DNA]</scope>
    <source>
        <strain evidence="2 4">NBRC 107715</strain>
    </source>
</reference>
<gene>
    <name evidence="3" type="ORF">GCM10007888_25510</name>
    <name evidence="2" type="ORF">MOX02_13620</name>
</gene>
<dbReference type="PANTHER" id="PTHR37314:SF5">
    <property type="entry name" value="SLR0142 PROTEIN"/>
    <property type="match status" value="1"/>
</dbReference>
<dbReference type="InterPro" id="IPR010699">
    <property type="entry name" value="DUF1275"/>
</dbReference>
<organism evidence="2 4">
    <name type="scientific">Methylobacterium oxalidis</name>
    <dbReference type="NCBI Taxonomy" id="944322"/>
    <lineage>
        <taxon>Bacteria</taxon>
        <taxon>Pseudomonadati</taxon>
        <taxon>Pseudomonadota</taxon>
        <taxon>Alphaproteobacteria</taxon>
        <taxon>Hyphomicrobiales</taxon>
        <taxon>Methylobacteriaceae</taxon>
        <taxon>Methylobacterium</taxon>
    </lineage>
</organism>
<name>A0A512J032_9HYPH</name>
<evidence type="ECO:0008006" key="6">
    <source>
        <dbReference type="Google" id="ProtNLM"/>
    </source>
</evidence>
<comment type="caution">
    <text evidence="2">The sequence shown here is derived from an EMBL/GenBank/DDBJ whole genome shotgun (WGS) entry which is preliminary data.</text>
</comment>
<protein>
    <recommendedName>
        <fullName evidence="6">DUF1275 family protein</fullName>
    </recommendedName>
</protein>